<dbReference type="CDD" id="cd00751">
    <property type="entry name" value="thiolase"/>
    <property type="match status" value="1"/>
</dbReference>
<evidence type="ECO:0000259" key="9">
    <source>
        <dbReference type="Pfam" id="PF02803"/>
    </source>
</evidence>
<protein>
    <recommendedName>
        <fullName evidence="2">acetyl-CoA C-acetyltransferase</fullName>
        <ecNumber evidence="2">2.3.1.9</ecNumber>
    </recommendedName>
    <alternativeName>
        <fullName evidence="5">Acetoacetyl-CoA thiolase</fullName>
    </alternativeName>
</protein>
<dbReference type="InterPro" id="IPR020613">
    <property type="entry name" value="Thiolase_CS"/>
</dbReference>
<organism evidence="10 11">
    <name type="scientific">Caldibacillus debilis</name>
    <dbReference type="NCBI Taxonomy" id="301148"/>
    <lineage>
        <taxon>Bacteria</taxon>
        <taxon>Bacillati</taxon>
        <taxon>Bacillota</taxon>
        <taxon>Bacilli</taxon>
        <taxon>Bacillales</taxon>
        <taxon>Bacillaceae</taxon>
        <taxon>Caldibacillus</taxon>
    </lineage>
</organism>
<dbReference type="PANTHER" id="PTHR18919">
    <property type="entry name" value="ACETYL-COA C-ACYLTRANSFERASE"/>
    <property type="match status" value="1"/>
</dbReference>
<evidence type="ECO:0000256" key="2">
    <source>
        <dbReference type="ARBA" id="ARBA00012705"/>
    </source>
</evidence>
<evidence type="ECO:0000256" key="3">
    <source>
        <dbReference type="ARBA" id="ARBA00022679"/>
    </source>
</evidence>
<dbReference type="NCBIfam" id="TIGR01930">
    <property type="entry name" value="AcCoA-C-Actrans"/>
    <property type="match status" value="1"/>
</dbReference>
<dbReference type="Pfam" id="PF02803">
    <property type="entry name" value="Thiolase_C"/>
    <property type="match status" value="1"/>
</dbReference>
<dbReference type="GO" id="GO:0003985">
    <property type="term" value="F:acetyl-CoA C-acetyltransferase activity"/>
    <property type="evidence" value="ECO:0007669"/>
    <property type="project" value="UniProtKB-EC"/>
</dbReference>
<accession>A0A150M682</accession>
<evidence type="ECO:0000256" key="1">
    <source>
        <dbReference type="ARBA" id="ARBA00010982"/>
    </source>
</evidence>
<feature type="domain" description="Thiolase N-terminal" evidence="8">
    <location>
        <begin position="50"/>
        <end position="307"/>
    </location>
</feature>
<evidence type="ECO:0000313" key="11">
    <source>
        <dbReference type="Proteomes" id="UP000075683"/>
    </source>
</evidence>
<name>A0A150M682_9BACI</name>
<feature type="active site" description="Proton acceptor" evidence="6">
    <location>
        <position position="424"/>
    </location>
</feature>
<dbReference type="Pfam" id="PF00108">
    <property type="entry name" value="Thiolase_N"/>
    <property type="match status" value="1"/>
</dbReference>
<evidence type="ECO:0000259" key="8">
    <source>
        <dbReference type="Pfam" id="PF00108"/>
    </source>
</evidence>
<evidence type="ECO:0000256" key="5">
    <source>
        <dbReference type="ARBA" id="ARBA00030755"/>
    </source>
</evidence>
<dbReference type="SUPFAM" id="SSF53901">
    <property type="entry name" value="Thiolase-like"/>
    <property type="match status" value="2"/>
</dbReference>
<dbReference type="InterPro" id="IPR020616">
    <property type="entry name" value="Thiolase_N"/>
</dbReference>
<comment type="caution">
    <text evidence="10">The sequence shown here is derived from an EMBL/GenBank/DDBJ whole genome shotgun (WGS) entry which is preliminary data.</text>
</comment>
<dbReference type="AlphaFoldDB" id="A0A150M682"/>
<proteinExistence type="inferred from homology"/>
<dbReference type="PANTHER" id="PTHR18919:SF107">
    <property type="entry name" value="ACETYL-COA ACETYLTRANSFERASE, CYTOSOLIC"/>
    <property type="match status" value="1"/>
</dbReference>
<dbReference type="InterPro" id="IPR016039">
    <property type="entry name" value="Thiolase-like"/>
</dbReference>
<evidence type="ECO:0000256" key="6">
    <source>
        <dbReference type="PIRSR" id="PIRSR000429-1"/>
    </source>
</evidence>
<dbReference type="InterPro" id="IPR020610">
    <property type="entry name" value="Thiolase_AS"/>
</dbReference>
<evidence type="ECO:0000313" key="10">
    <source>
        <dbReference type="EMBL" id="KYD19915.1"/>
    </source>
</evidence>
<dbReference type="STRING" id="301148.B4135_0814"/>
<reference evidence="10 11" key="1">
    <citation type="submission" date="2016-01" db="EMBL/GenBank/DDBJ databases">
        <title>Draft Genome Sequences of Seven Thermophilic Sporeformers Isolated from Foods.</title>
        <authorList>
            <person name="Berendsen E.M."/>
            <person name="Wells-Bennik M.H."/>
            <person name="Krawcyk A.O."/>
            <person name="De Jong A."/>
            <person name="Holsappel S."/>
            <person name="Eijlander R.T."/>
            <person name="Kuipers O.P."/>
        </authorList>
    </citation>
    <scope>NUCLEOTIDE SEQUENCE [LARGE SCALE GENOMIC DNA]</scope>
    <source>
        <strain evidence="10 11">B4135</strain>
    </source>
</reference>
<dbReference type="EC" id="2.3.1.9" evidence="2"/>
<comment type="similarity">
    <text evidence="1 7">Belongs to the thiolase-like superfamily. Thiolase family.</text>
</comment>
<evidence type="ECO:0000256" key="7">
    <source>
        <dbReference type="RuleBase" id="RU003557"/>
    </source>
</evidence>
<dbReference type="InterPro" id="IPR020615">
    <property type="entry name" value="Thiolase_acyl_enz_int_AS"/>
</dbReference>
<keyword evidence="3 7" id="KW-0808">Transferase</keyword>
<sequence length="440" mass="46221">MRFLPVFRGTGRAANPAVFLALPDLPRLQENRESLPSCLGKGIGRMARTVILAGARTPFGKLGGALSGLTAAQLGGIAIKETLKRGNTDPEEVEHVILGTVLQGGQGQLPSRQALRLAGLPWKTKTETVNKVCASGMRSVAIADLLIRSGEAEVAVAGGMESMSNAPYILPDARFGYRMGDSSIKDLMIYDGLTCSFTGVHMGHYGNLAARELKITRERQDEWALRSHRRAVAALDSGRLAEEIVPVEVPGKKGTVHVVKEDEGPRRDTSLEKLAALKPAFDPDGTITAGNAPGVNDGACAMLLASETYAERKGLKPLAYLIAGAEVAVPAKDFPKTPGLVIKEILKKTGKAEEEIDLYEINEAFAAVALASIQIAGIDPEKVNVNGGAVALGHPIGASGARIILTLAYELKRRGGGIGVAAICSGGGQGDAVMIEVPKQ</sequence>
<dbReference type="Proteomes" id="UP000075683">
    <property type="component" value="Unassembled WGS sequence"/>
</dbReference>
<dbReference type="PROSITE" id="PS00099">
    <property type="entry name" value="THIOLASE_3"/>
    <property type="match status" value="1"/>
</dbReference>
<feature type="active site" description="Acyl-thioester intermediate" evidence="6">
    <location>
        <position position="133"/>
    </location>
</feature>
<dbReference type="PATRIC" id="fig|301148.3.peg.3189"/>
<keyword evidence="4 7" id="KW-0012">Acyltransferase</keyword>
<dbReference type="NCBIfam" id="NF006086">
    <property type="entry name" value="PRK08235.1"/>
    <property type="match status" value="1"/>
</dbReference>
<feature type="active site" description="Proton acceptor" evidence="6">
    <location>
        <position position="394"/>
    </location>
</feature>
<feature type="domain" description="Thiolase C-terminal" evidence="9">
    <location>
        <begin position="315"/>
        <end position="436"/>
    </location>
</feature>
<dbReference type="PIRSF" id="PIRSF000429">
    <property type="entry name" value="Ac-CoA_Ac_transf"/>
    <property type="match status" value="1"/>
</dbReference>
<dbReference type="FunFam" id="3.40.47.10:FF:000010">
    <property type="entry name" value="Acetyl-CoA acetyltransferase (Thiolase)"/>
    <property type="match status" value="1"/>
</dbReference>
<dbReference type="PROSITE" id="PS00737">
    <property type="entry name" value="THIOLASE_2"/>
    <property type="match status" value="1"/>
</dbReference>
<dbReference type="InterPro" id="IPR020617">
    <property type="entry name" value="Thiolase_C"/>
</dbReference>
<dbReference type="EMBL" id="LQYT01000037">
    <property type="protein sequence ID" value="KYD19915.1"/>
    <property type="molecule type" value="Genomic_DNA"/>
</dbReference>
<gene>
    <name evidence="10" type="ORF">B4135_0814</name>
</gene>
<dbReference type="PROSITE" id="PS00098">
    <property type="entry name" value="THIOLASE_1"/>
    <property type="match status" value="1"/>
</dbReference>
<dbReference type="InterPro" id="IPR002155">
    <property type="entry name" value="Thiolase"/>
</dbReference>
<evidence type="ECO:0000256" key="4">
    <source>
        <dbReference type="ARBA" id="ARBA00023315"/>
    </source>
</evidence>
<dbReference type="Gene3D" id="3.40.47.10">
    <property type="match status" value="2"/>
</dbReference>